<dbReference type="PROSITE" id="PS50234">
    <property type="entry name" value="VWFA"/>
    <property type="match status" value="1"/>
</dbReference>
<dbReference type="GO" id="GO:0000027">
    <property type="term" value="P:ribosomal large subunit assembly"/>
    <property type="evidence" value="ECO:0007669"/>
    <property type="project" value="TreeGrafter"/>
</dbReference>
<feature type="compositionally biased region" description="Basic and acidic residues" evidence="3">
    <location>
        <begin position="2400"/>
        <end position="2418"/>
    </location>
</feature>
<feature type="compositionally biased region" description="Acidic residues" evidence="3">
    <location>
        <begin position="2125"/>
        <end position="2137"/>
    </location>
</feature>
<feature type="region of interest" description="Disordered" evidence="3">
    <location>
        <begin position="2044"/>
        <end position="2606"/>
    </location>
</feature>
<dbReference type="EMBL" id="JARGDH010000005">
    <property type="protein sequence ID" value="KAL0267009.1"/>
    <property type="molecule type" value="Genomic_DNA"/>
</dbReference>
<feature type="compositionally biased region" description="Acidic residues" evidence="3">
    <location>
        <begin position="2293"/>
        <end position="2310"/>
    </location>
</feature>
<feature type="compositionally biased region" description="Basic and acidic residues" evidence="3">
    <location>
        <begin position="2111"/>
        <end position="2124"/>
    </location>
</feature>
<dbReference type="InterPro" id="IPR036465">
    <property type="entry name" value="vWFA_dom_sf"/>
</dbReference>
<feature type="compositionally biased region" description="Basic and acidic residues" evidence="3">
    <location>
        <begin position="2138"/>
        <end position="2156"/>
    </location>
</feature>
<dbReference type="GO" id="GO:0030687">
    <property type="term" value="C:preribosome, large subunit precursor"/>
    <property type="evidence" value="ECO:0007669"/>
    <property type="project" value="TreeGrafter"/>
</dbReference>
<evidence type="ECO:0000256" key="2">
    <source>
        <dbReference type="ARBA" id="ARBA00022840"/>
    </source>
</evidence>
<dbReference type="CDD" id="cd01460">
    <property type="entry name" value="vWA_midasin"/>
    <property type="match status" value="1"/>
</dbReference>
<keyword evidence="1" id="KW-0547">Nucleotide-binding</keyword>
<dbReference type="PANTHER" id="PTHR48103:SF2">
    <property type="entry name" value="MIDASIN"/>
    <property type="match status" value="1"/>
</dbReference>
<feature type="compositionally biased region" description="Basic and acidic residues" evidence="3">
    <location>
        <begin position="2168"/>
        <end position="2189"/>
    </location>
</feature>
<feature type="compositionally biased region" description="Gly residues" evidence="3">
    <location>
        <begin position="2050"/>
        <end position="2063"/>
    </location>
</feature>
<reference evidence="5" key="1">
    <citation type="journal article" date="2024" name="Gigascience">
        <title>Chromosome-level genome of the poultry shaft louse Menopon gallinae provides insight into the host-switching and adaptive evolution of parasitic lice.</title>
        <authorList>
            <person name="Xu Y."/>
            <person name="Ma L."/>
            <person name="Liu S."/>
            <person name="Liang Y."/>
            <person name="Liu Q."/>
            <person name="He Z."/>
            <person name="Tian L."/>
            <person name="Duan Y."/>
            <person name="Cai W."/>
            <person name="Li H."/>
            <person name="Song F."/>
        </authorList>
    </citation>
    <scope>NUCLEOTIDE SEQUENCE</scope>
    <source>
        <strain evidence="5">Cailab_2023a</strain>
    </source>
</reference>
<dbReference type="SUPFAM" id="SSF53300">
    <property type="entry name" value="vWA-like"/>
    <property type="match status" value="1"/>
</dbReference>
<feature type="compositionally biased region" description="Basic and acidic residues" evidence="3">
    <location>
        <begin position="2505"/>
        <end position="2515"/>
    </location>
</feature>
<evidence type="ECO:0000313" key="5">
    <source>
        <dbReference type="EMBL" id="KAL0267009.1"/>
    </source>
</evidence>
<evidence type="ECO:0000259" key="4">
    <source>
        <dbReference type="PROSITE" id="PS50234"/>
    </source>
</evidence>
<dbReference type="InterPro" id="IPR027417">
    <property type="entry name" value="P-loop_NTPase"/>
</dbReference>
<feature type="compositionally biased region" description="Acidic residues" evidence="3">
    <location>
        <begin position="2537"/>
        <end position="2565"/>
    </location>
</feature>
<protein>
    <recommendedName>
        <fullName evidence="4">VWFA domain-containing protein</fullName>
    </recommendedName>
</protein>
<feature type="compositionally biased region" description="Acidic residues" evidence="3">
    <location>
        <begin position="2318"/>
        <end position="2333"/>
    </location>
</feature>
<gene>
    <name evidence="5" type="ORF">PYX00_009398</name>
</gene>
<accession>A0AAW2HBG8</accession>
<dbReference type="GO" id="GO:0000055">
    <property type="term" value="P:ribosomal large subunit export from nucleus"/>
    <property type="evidence" value="ECO:0007669"/>
    <property type="project" value="TreeGrafter"/>
</dbReference>
<feature type="compositionally biased region" description="Acidic residues" evidence="3">
    <location>
        <begin position="2157"/>
        <end position="2167"/>
    </location>
</feature>
<evidence type="ECO:0000256" key="3">
    <source>
        <dbReference type="SAM" id="MobiDB-lite"/>
    </source>
</evidence>
<feature type="compositionally biased region" description="Basic and acidic residues" evidence="3">
    <location>
        <begin position="2203"/>
        <end position="2213"/>
    </location>
</feature>
<keyword evidence="2" id="KW-0067">ATP-binding</keyword>
<dbReference type="SMART" id="SM00327">
    <property type="entry name" value="VWA"/>
    <property type="match status" value="1"/>
</dbReference>
<feature type="compositionally biased region" description="Basic and acidic residues" evidence="3">
    <location>
        <begin position="2064"/>
        <end position="2076"/>
    </location>
</feature>
<feature type="compositionally biased region" description="Basic and acidic residues" evidence="3">
    <location>
        <begin position="2566"/>
        <end position="2582"/>
    </location>
</feature>
<feature type="compositionally biased region" description="Basic and acidic residues" evidence="3">
    <location>
        <begin position="2228"/>
        <end position="2237"/>
    </location>
</feature>
<feature type="domain" description="VWFA" evidence="4">
    <location>
        <begin position="2735"/>
        <end position="2928"/>
    </location>
</feature>
<dbReference type="Gene3D" id="3.40.50.300">
    <property type="entry name" value="P-loop containing nucleotide triphosphate hydrolases"/>
    <property type="match status" value="1"/>
</dbReference>
<evidence type="ECO:0000256" key="1">
    <source>
        <dbReference type="ARBA" id="ARBA00022741"/>
    </source>
</evidence>
<feature type="compositionally biased region" description="Acidic residues" evidence="3">
    <location>
        <begin position="2252"/>
        <end position="2263"/>
    </location>
</feature>
<dbReference type="FunFam" id="3.40.50.410:FF:000028">
    <property type="entry name" value="Midasin"/>
    <property type="match status" value="1"/>
</dbReference>
<dbReference type="Pfam" id="PF00092">
    <property type="entry name" value="VWA"/>
    <property type="match status" value="1"/>
</dbReference>
<dbReference type="GO" id="GO:0005524">
    <property type="term" value="F:ATP binding"/>
    <property type="evidence" value="ECO:0007669"/>
    <property type="project" value="UniProtKB-KW"/>
</dbReference>
<dbReference type="PANTHER" id="PTHR48103">
    <property type="entry name" value="MIDASIN-RELATED"/>
    <property type="match status" value="1"/>
</dbReference>
<feature type="compositionally biased region" description="Acidic residues" evidence="3">
    <location>
        <begin position="2214"/>
        <end position="2225"/>
    </location>
</feature>
<sequence length="2941" mass="337073">MEDVNLCSSAVLDRLNSLLEPDGCLTIGERGANADGSLFTIRPHKDFRLFFTMNPKNGVISRAMRNRGVEIFLMPDAEAEDWPIQDRLAMMSDVGITEMAMQTALMKFESHTEVPNISNLIANSFWTAQYVHHGFDKSEAFCKSTRQVYKIASEEMLQLVTDLSASVNSPKAYGISFARPALNNFLIDDGYARLKQSCGFMLFLTEVLKNHQNAEKVPAEDLAYFLRASDVDLKISDGLTYSILYAYMLVSGMSVGIIQKVVAGVLKGVQWLEGKGLRLSKLNETLAKTISEVPELLQLPWDSRWYGDDNAFIPVKNKSVTLLKFAFLLFRESRDDLNNLAKSLKRKENVTVAEYSKAVQEGYLEDTLSDYPIMARYNTILDSFDDLITSCLKTTDVTLDDKMMTWILNSFKWRFWLGTMAKSVLLSGSKRNVNEETLTQVELYFIWFSKFVLNVDQIAEFNLPDNILKKYTIFAENLRQTLRTDVSVELLKMSSDFRRRLGHPPPDKYLPPEESAMEVVENPPDCTGDPVILQTVLHRFIQYFHTRFIQRSSRELCDFEGLLALFGPNTTPIRTLLEQYNSGTDKDIHHLCSEIMFHSLDILNSDHQFFDALEDKEKESYSRQIVMFHRPVWTSRIINFLFRSQEKWSMLQYKEAERDLRNLFSTLIPQVSLVSSPEMDPLKNEQVKLFAELARVENHLKQILGSGDEDLNAFLSRKSQETRSRLEKAFFEKVSTIINSMTTICKTCRSDYYTFGCLWSLIGYLELVVLEGSRVDPIRRKILKVNCAKIEVQELEPEIQTFALNSLITGTISDHPYVLNLKASLESSKQKVLKYNNLERVKRDPEKFKMLSKEVGAFISAAGQLVAFCSGVHNFLSESTFGQRELKSFWGKARFIRNKTLHFINVLKKGLVDFFGDLTYPLLAAAVQIEHGMNLIMSEILRKPLPSEMQGLINSFCSYPTPEETERKHPFHILNAIPWSDRPKQVLEENKLLLLFSACGIKCNEWLTFKTDEKYDELIGLFTIFVEFWKREEEKIRQKNLEEESLYLKRGTKKCETTPEEEELNEEQAKLFPTYEKDFEEGQSADGVAESIAVISPEQLSQVSNLHLRLVKEGARFSWIPNEGSNLSQDYLTPLRLRYLLLSHLLPDISFNLEYTTDVKLLPGLLTLMHAKESNLLSSEVALLEDNRIYDFYKDKNVPEAEKCLEILRDLKLKSLELLNQWPEHPALVQMNVVIDRIMSFSIESPLMKFLTGLEILLQNCQHWESVAHSGVSISEHLIRLTNLIIEWRKLELQGWKCCFETARLRMKTNASKWWYHVWSLIEEYFSNEEKTTGSLPEVLQALYNFIETSPIGEFDLRLDILLSFHYHLTRLAPCEKRDKLAIAFWNLYSFYNQYKSEVAKKLDNLSAPVVKKLKDYVSIAKWNDITYWSVKQAIEKSHRSLLKFIKEYEGILKQPVQLSTIDPNPSTSGKGQNVIIQDINRFLKPIESKDLKNLPKDVLSVTNPDKKFDKAKKFCTDIILTAEYPNLILQLEYLSEQICESTEHFKDLDVDRTKTKEQQKSQAKSIVHQRRRALADLFKTLQLIGLSYRTGIVAKDFGVLDLCETVPMTVNEEKISDRLSGEDYYLKTVSRRLVLENSLLTPSKDIGPAVIERLKGYAAHIMCLNKKQKFNLGKFEAAFREFQQLEYTLTDLASAEAVAIPDQQHFSRRLNHLRHKINETLYTLDQFALILKSWSAEGDKMKKMNFLGAITPEVMISSTFEDTYISTLRKFEAIHESVKKLDNSLKRIVENETEFSIKFAGESVSICKNNLILYYLKHVEKFNLIVEEFRNVIENIREFKLAFVSERAGNCLADSLDSIEKFACERFDIPSSLPDVETAEAFDKDVNALVENILLTIQKFLKKLKDARENEPEVTPAVEDTEAEDEEDDAGELLENHLNKRLVESLDSDLQDLNIDHINNLLLSVVRDLAAVATQKEFFTLTGNSLRSLNCALPFVKQYSLLCSYFLEQQRLCYRSSNKLSSILIGTFIQVAQKGYCIPPEYEEEEGEGVGNQGGGGMGLGEGEGKTDVSDRIESEDQLEGAEQQGKEKEKQEDRDCKEEENGIEMSEDFEGKTQDIDKKNEGDESDDQEDEEEPDVKEMGETEEGADKLEKELWSSDEEGEEGEEEKEKKEETGPGEGKQKLEDKYAGNENGGENDDDKDVDEKKEKKKEDIDEINEQEDNSDQIDPYHGHHPPEPEPEPLELPDNFNLDNDEEGDQEDGDQNPLEIDAMKEVKPPDEEEQGKDEEKPEEKNEEMEEDSSGDEGGEENGAEKQEETMEVDEEGEEKMDDTEIEKKESAPEEENPEEQPQEEEEKMENQPKDFEPSDDTPSTQPAQPAPESEKDELASKDQVVGSSKQPEFETKAQEVTEKPRDESKGTGQAEVENMNEGHEVGASNKEKLQPGQYKDEKENKRKQEKPGKSDEDRTLAENDLSIRKKFRTMDKLEEEKDRPEHDEEMEEESELYQHMKEDVEKASQVVDAATKEQAEKQAVPNKEEEEAEKLQEDEDVAMDVSEEKEEKEEVDEMHSSEGQKIKDMKKAQPSDQNEEESEEAQKQIEGENVETMTVERGPETTYHTNPVPLAEETVHPLQAEEVEAMRVQIQEQLQAINQNESPSQESVQAWQLINSVVDDLSRDLTEQLRLILEPTKATRLKGDYRTGRRINMRKIISYIASEFRKDNIWLRRTKPWKRDHEIVLAIDDSSSMAHNNSKELAFESLALVSKALGLLEAGQLGVLSFGEKTKVVHRLGDPFTDETGAKLLKEFTFCQNKTLISEMLEVSSSMMTRGKRKGEVSQLLIIISDGRGVFSEGLEKVKLAVRRATDQGIFIVFVIVDEPMSKDSIMDIRMPEFKDGKFLGIKSYLEEFPFPYYLILRDINALPCTLGDALRQWFQLVTSTNPN</sequence>
<organism evidence="5">
    <name type="scientific">Menopon gallinae</name>
    <name type="common">poultry shaft louse</name>
    <dbReference type="NCBI Taxonomy" id="328185"/>
    <lineage>
        <taxon>Eukaryota</taxon>
        <taxon>Metazoa</taxon>
        <taxon>Ecdysozoa</taxon>
        <taxon>Arthropoda</taxon>
        <taxon>Hexapoda</taxon>
        <taxon>Insecta</taxon>
        <taxon>Pterygota</taxon>
        <taxon>Neoptera</taxon>
        <taxon>Paraneoptera</taxon>
        <taxon>Psocodea</taxon>
        <taxon>Troctomorpha</taxon>
        <taxon>Phthiraptera</taxon>
        <taxon>Amblycera</taxon>
        <taxon>Menoponidae</taxon>
        <taxon>Menopon</taxon>
    </lineage>
</organism>
<dbReference type="InterPro" id="IPR002035">
    <property type="entry name" value="VWF_A"/>
</dbReference>
<name>A0AAW2HBG8_9NEOP</name>
<feature type="compositionally biased region" description="Basic and acidic residues" evidence="3">
    <location>
        <begin position="2429"/>
        <end position="2495"/>
    </location>
</feature>
<dbReference type="Gene3D" id="3.40.50.410">
    <property type="entry name" value="von Willebrand factor, type A domain"/>
    <property type="match status" value="1"/>
</dbReference>
<feature type="compositionally biased region" description="Acidic residues" evidence="3">
    <location>
        <begin position="2341"/>
        <end position="2356"/>
    </location>
</feature>
<comment type="caution">
    <text evidence="5">The sequence shown here is derived from an EMBL/GenBank/DDBJ whole genome shotgun (WGS) entry which is preliminary data.</text>
</comment>
<feature type="compositionally biased region" description="Basic and acidic residues" evidence="3">
    <location>
        <begin position="2086"/>
        <end position="2102"/>
    </location>
</feature>
<proteinExistence type="predicted"/>
<dbReference type="GO" id="GO:0005634">
    <property type="term" value="C:nucleus"/>
    <property type="evidence" value="ECO:0007669"/>
    <property type="project" value="TreeGrafter"/>
</dbReference>